<dbReference type="PANTHER" id="PTHR33540">
    <property type="entry name" value="TRNA THREONYLCARBAMOYLADENOSINE BIOSYNTHESIS PROTEIN TSAE"/>
    <property type="match status" value="1"/>
</dbReference>
<comment type="caution">
    <text evidence="4">The sequence shown here is derived from an EMBL/GenBank/DDBJ whole genome shotgun (WGS) entry which is preliminary data.</text>
</comment>
<dbReference type="STRING" id="458.Lrub_2518"/>
<dbReference type="GO" id="GO:0016740">
    <property type="term" value="F:transferase activity"/>
    <property type="evidence" value="ECO:0007669"/>
    <property type="project" value="UniProtKB-KW"/>
</dbReference>
<dbReference type="Gene3D" id="3.90.1200.10">
    <property type="match status" value="1"/>
</dbReference>
<dbReference type="InterPro" id="IPR002575">
    <property type="entry name" value="Aminoglycoside_PTrfase"/>
</dbReference>
<proteinExistence type="predicted"/>
<organism evidence="4 5">
    <name type="scientific">Legionella rubrilucens</name>
    <dbReference type="NCBI Taxonomy" id="458"/>
    <lineage>
        <taxon>Bacteria</taxon>
        <taxon>Pseudomonadati</taxon>
        <taxon>Pseudomonadota</taxon>
        <taxon>Gammaproteobacteria</taxon>
        <taxon>Legionellales</taxon>
        <taxon>Legionellaceae</taxon>
        <taxon>Legionella</taxon>
    </lineage>
</organism>
<accession>A0A0W0XM32</accession>
<dbReference type="AlphaFoldDB" id="A0A0W0XM32"/>
<sequence length="351" mass="40980">MILVHIVHSHLNAPDIFSQAMGLEYNMQHRQSALSKWLQSVLPRQHYELVSLTGDASFRRYYRLHYNGISRIVMDAPPDKETMRPFLLVGDLLRQAGVRTPTVYACDEAQGFAMLDDFGDTLLLSQLTPDRADSLYRQALASLIVMQQCATASPRFLLPSFDQSFMRQELGLFSTWFLDSYLKLELTSAEQTMLEQTFDWLMTEISRLPQVFIHRDYHSRNIMILESGELGIIDFQDAMRGPLTYDLVSLLKDCYVQWPCEQVRDWVHCFHAQSVIAQQLPFQDFFRAFELCGLQRHLKVLGVFSRLFIRDHKPGYLNDLPLTMHYTLAFLESCEELQPFYQFMQRRIQLP</sequence>
<keyword evidence="4" id="KW-0808">Transferase</keyword>
<dbReference type="PANTHER" id="PTHR33540:SF1">
    <property type="entry name" value="N-ACETYLMURAMATE_N-ACETYLGLUCOSAMINE KINASE"/>
    <property type="match status" value="1"/>
</dbReference>
<keyword evidence="2" id="KW-0067">ATP-binding</keyword>
<dbReference type="GO" id="GO:0005524">
    <property type="term" value="F:ATP binding"/>
    <property type="evidence" value="ECO:0007669"/>
    <property type="project" value="UniProtKB-KW"/>
</dbReference>
<evidence type="ECO:0000259" key="3">
    <source>
        <dbReference type="Pfam" id="PF01636"/>
    </source>
</evidence>
<reference evidence="4 5" key="1">
    <citation type="submission" date="2015-11" db="EMBL/GenBank/DDBJ databases">
        <title>Genomic analysis of 38 Legionella species identifies large and diverse effector repertoires.</title>
        <authorList>
            <person name="Burstein D."/>
            <person name="Amaro F."/>
            <person name="Zusman T."/>
            <person name="Lifshitz Z."/>
            <person name="Cohen O."/>
            <person name="Gilbert J.A."/>
            <person name="Pupko T."/>
            <person name="Shuman H.A."/>
            <person name="Segal G."/>
        </authorList>
    </citation>
    <scope>NUCLEOTIDE SEQUENCE [LARGE SCALE GENOMIC DNA]</scope>
    <source>
        <strain evidence="4 5">WA-270A-C2</strain>
    </source>
</reference>
<dbReference type="SUPFAM" id="SSF56112">
    <property type="entry name" value="Protein kinase-like (PK-like)"/>
    <property type="match status" value="1"/>
</dbReference>
<evidence type="ECO:0000313" key="5">
    <source>
        <dbReference type="Proteomes" id="UP000054608"/>
    </source>
</evidence>
<keyword evidence="1" id="KW-0547">Nucleotide-binding</keyword>
<keyword evidence="5" id="KW-1185">Reference proteome</keyword>
<dbReference type="Proteomes" id="UP000054608">
    <property type="component" value="Unassembled WGS sequence"/>
</dbReference>
<dbReference type="Pfam" id="PF01636">
    <property type="entry name" value="APH"/>
    <property type="match status" value="1"/>
</dbReference>
<dbReference type="EMBL" id="LNYT01000022">
    <property type="protein sequence ID" value="KTD45721.1"/>
    <property type="molecule type" value="Genomic_DNA"/>
</dbReference>
<evidence type="ECO:0000313" key="4">
    <source>
        <dbReference type="EMBL" id="KTD45721.1"/>
    </source>
</evidence>
<protein>
    <submittedName>
        <fullName evidence="4">Putative phosphotransferase</fullName>
    </submittedName>
</protein>
<dbReference type="Gene3D" id="3.30.200.20">
    <property type="entry name" value="Phosphorylase Kinase, domain 1"/>
    <property type="match status" value="1"/>
</dbReference>
<name>A0A0W0XM32_9GAMM</name>
<feature type="domain" description="Aminoglycoside phosphotransferase" evidence="3">
    <location>
        <begin position="51"/>
        <end position="264"/>
    </location>
</feature>
<dbReference type="PATRIC" id="fig|458.5.peg.2622"/>
<evidence type="ECO:0000256" key="2">
    <source>
        <dbReference type="ARBA" id="ARBA00022840"/>
    </source>
</evidence>
<gene>
    <name evidence="4" type="ORF">Lrub_2518</name>
</gene>
<dbReference type="InterPro" id="IPR011009">
    <property type="entry name" value="Kinase-like_dom_sf"/>
</dbReference>
<evidence type="ECO:0000256" key="1">
    <source>
        <dbReference type="ARBA" id="ARBA00022741"/>
    </source>
</evidence>